<sequence length="678" mass="79045">MAVRLSFEEKRKAEETKNNYMIGILASKEDEYFKNYTLEGEPIYLPQKGDYDNIHFYIKPVCQEPKIMNGLNNSLNTKEYYIGQDSINNRKALGLGMTYTYSSFEDKIELIRKKLEGKLIIFKPRVKLKENIQNFNTETKEYRIYKNIEIIGIEDLPKELSSSPYFERVPQLSYSNKVFEDKLDSGDYIDFVDLLVDTPGPEHIICNDYIYTNFKIDLWESKENNSLSRRLLKGKDKWKKFKIKEFIKTSIKVSENLWFIDDEYLCMLMDQLEEEEYSSQDIIGQEEEIHVPKAFIQEDDLKEYDFLNAFKIYTESEGLSYNSKDLYNFHICLKTNLLTILTGMTGTGKSKLARAYAKMLDLSETNENLLFLPVSPNFTEPSDVLGYMNTSTGIYIPSETGLTDILIKASRNPEKIHLVIFDEMNLSQVEHWFAPFISLLEEKEENRYLRLYSDQIKCINDFLYPSKIKIGSNIRFIGTMNIDETTRDISDRLLDRANTITLIKNSFADLKSLREEDFSIKKENYKKNICTTSEEYNSWIDLSNPYESFKGSDLEFLDALHNLITKYDYQKGVSFRVLERIGIYLNNIPKNNNGNPVITNQEAIDLQIKQRIISKLKGTVNQFGDLIGSYEFENDEISEGLLKNLFSDTKVQSISSFEHTLNELKRKSKELTLYGYTS</sequence>
<dbReference type="InterPro" id="IPR003593">
    <property type="entry name" value="AAA+_ATPase"/>
</dbReference>
<dbReference type="AlphaFoldDB" id="A0A9W6GNI2"/>
<dbReference type="InterPro" id="IPR011704">
    <property type="entry name" value="ATPase_dyneun-rel_AAA"/>
</dbReference>
<dbReference type="RefSeq" id="WP_281838070.1">
    <property type="nucleotide sequence ID" value="NZ_BSDY01000045.1"/>
</dbReference>
<dbReference type="InterPro" id="IPR027417">
    <property type="entry name" value="P-loop_NTPase"/>
</dbReference>
<keyword evidence="3" id="KW-1185">Reference proteome</keyword>
<reference evidence="2" key="1">
    <citation type="submission" date="2022-12" db="EMBL/GenBank/DDBJ databases">
        <title>Reference genome sequencing for broad-spectrum identification of bacterial and archaeal isolates by mass spectrometry.</title>
        <authorList>
            <person name="Sekiguchi Y."/>
            <person name="Tourlousse D.M."/>
        </authorList>
    </citation>
    <scope>NUCLEOTIDE SEQUENCE</scope>
    <source>
        <strain evidence="2">10succ1</strain>
    </source>
</reference>
<evidence type="ECO:0000313" key="3">
    <source>
        <dbReference type="Proteomes" id="UP001144471"/>
    </source>
</evidence>
<dbReference type="Gene3D" id="3.40.50.300">
    <property type="entry name" value="P-loop containing nucleotide triphosphate hydrolases"/>
    <property type="match status" value="1"/>
</dbReference>
<dbReference type="Proteomes" id="UP001144471">
    <property type="component" value="Unassembled WGS sequence"/>
</dbReference>
<proteinExistence type="predicted"/>
<organism evidence="2 3">
    <name type="scientific">Propionigenium maris DSM 9537</name>
    <dbReference type="NCBI Taxonomy" id="1123000"/>
    <lineage>
        <taxon>Bacteria</taxon>
        <taxon>Fusobacteriati</taxon>
        <taxon>Fusobacteriota</taxon>
        <taxon>Fusobacteriia</taxon>
        <taxon>Fusobacteriales</taxon>
        <taxon>Fusobacteriaceae</taxon>
        <taxon>Propionigenium</taxon>
    </lineage>
</organism>
<protein>
    <recommendedName>
        <fullName evidence="1">AAA+ ATPase domain-containing protein</fullName>
    </recommendedName>
</protein>
<accession>A0A9W6GNI2</accession>
<dbReference type="Pfam" id="PF07728">
    <property type="entry name" value="AAA_5"/>
    <property type="match status" value="1"/>
</dbReference>
<feature type="domain" description="AAA+ ATPase" evidence="1">
    <location>
        <begin position="335"/>
        <end position="501"/>
    </location>
</feature>
<dbReference type="SUPFAM" id="SSF52540">
    <property type="entry name" value="P-loop containing nucleoside triphosphate hydrolases"/>
    <property type="match status" value="1"/>
</dbReference>
<dbReference type="GO" id="GO:0005524">
    <property type="term" value="F:ATP binding"/>
    <property type="evidence" value="ECO:0007669"/>
    <property type="project" value="InterPro"/>
</dbReference>
<evidence type="ECO:0000259" key="1">
    <source>
        <dbReference type="SMART" id="SM00382"/>
    </source>
</evidence>
<comment type="caution">
    <text evidence="2">The sequence shown here is derived from an EMBL/GenBank/DDBJ whole genome shotgun (WGS) entry which is preliminary data.</text>
</comment>
<gene>
    <name evidence="2" type="ORF">PM10SUCC1_38270</name>
</gene>
<dbReference type="SMART" id="SM00382">
    <property type="entry name" value="AAA"/>
    <property type="match status" value="1"/>
</dbReference>
<dbReference type="GO" id="GO:0016887">
    <property type="term" value="F:ATP hydrolysis activity"/>
    <property type="evidence" value="ECO:0007669"/>
    <property type="project" value="InterPro"/>
</dbReference>
<evidence type="ECO:0000313" key="2">
    <source>
        <dbReference type="EMBL" id="GLI58313.1"/>
    </source>
</evidence>
<name>A0A9W6GNI2_9FUSO</name>
<dbReference type="EMBL" id="BSDY01000045">
    <property type="protein sequence ID" value="GLI58313.1"/>
    <property type="molecule type" value="Genomic_DNA"/>
</dbReference>